<dbReference type="AlphaFoldDB" id="A0AA91A3Z1"/>
<feature type="transmembrane region" description="Helical" evidence="1">
    <location>
        <begin position="164"/>
        <end position="188"/>
    </location>
</feature>
<keyword evidence="1" id="KW-0472">Membrane</keyword>
<dbReference type="InterPro" id="IPR049458">
    <property type="entry name" value="EpsG-like"/>
</dbReference>
<gene>
    <name evidence="2" type="ORF">F7D71_09195</name>
</gene>
<feature type="transmembrane region" description="Helical" evidence="1">
    <location>
        <begin position="95"/>
        <end position="113"/>
    </location>
</feature>
<feature type="transmembrane region" description="Helical" evidence="1">
    <location>
        <begin position="273"/>
        <end position="292"/>
    </location>
</feature>
<accession>A0AA91A3Z1</accession>
<reference evidence="3" key="1">
    <citation type="submission" date="2019-09" db="EMBL/GenBank/DDBJ databases">
        <title>Distinct polysaccharide growth profiles of human intestinal Prevotella copri isolates.</title>
        <authorList>
            <person name="Fehlner-Peach H."/>
            <person name="Magnabosco C."/>
            <person name="Raghavan V."/>
            <person name="Scher J.U."/>
            <person name="Tett A."/>
            <person name="Cox L.M."/>
            <person name="Gottsegen C."/>
            <person name="Watters A."/>
            <person name="Wiltshire- Gordon J.D."/>
            <person name="Segata N."/>
            <person name="Bonneau R."/>
            <person name="Littman D.R."/>
        </authorList>
    </citation>
    <scope>NUCLEOTIDE SEQUENCE [LARGE SCALE GENOMIC DNA]</scope>
    <source>
        <strain evidence="3">BU41712</strain>
    </source>
</reference>
<sequence length="389" mass="46292">MIYLFLIIIFCLPIFYRHKIPFFSSEIWYWGECVLLILVAGLRLIVGGDTQTYMGDYDRYPTLEEFNIFTFAMFRYQPLWIMLNVLAKSIYQEFYVLQIILACIVNPITFYIIQKETEKKFEVAIVYLLFQFLYFNCEIMRDSLSICIFYFAFGYLIKHKWLPYYGLCILAFLFHDAAIFYFIIPFMLPILTKEFTKKYVLVMTFVILAIANPLTLSKLTFLLPSGRDDSFTDVYSKMEIGSLVGLLRGIIDIILIYFIIIYTKGHVSYKVYIGTKICFILHILGLFMPIFLTRICNSFNLFYFISWVVFLYVIRKKNVTIIYGSLMLIAFIRTYFVDVTYQVSSKETSDRYYFYERYVPYYSIFETPDNNVIARRKAIYINSMDMENN</sequence>
<feature type="transmembrane region" description="Helical" evidence="1">
    <location>
        <begin position="125"/>
        <end position="152"/>
    </location>
</feature>
<proteinExistence type="predicted"/>
<protein>
    <submittedName>
        <fullName evidence="2">EpsG family protein</fullName>
    </submittedName>
</protein>
<dbReference type="EMBL" id="VZBZ01000123">
    <property type="protein sequence ID" value="MQN78023.1"/>
    <property type="molecule type" value="Genomic_DNA"/>
</dbReference>
<name>A0AA91A3Z1_9BACT</name>
<evidence type="ECO:0000256" key="1">
    <source>
        <dbReference type="SAM" id="Phobius"/>
    </source>
</evidence>
<feature type="transmembrane region" description="Helical" evidence="1">
    <location>
        <begin position="200"/>
        <end position="220"/>
    </location>
</feature>
<evidence type="ECO:0000313" key="3">
    <source>
        <dbReference type="Proteomes" id="UP000423156"/>
    </source>
</evidence>
<evidence type="ECO:0000313" key="2">
    <source>
        <dbReference type="EMBL" id="MQN78023.1"/>
    </source>
</evidence>
<feature type="transmembrane region" description="Helical" evidence="1">
    <location>
        <begin position="321"/>
        <end position="341"/>
    </location>
</feature>
<feature type="transmembrane region" description="Helical" evidence="1">
    <location>
        <begin position="27"/>
        <end position="46"/>
    </location>
</feature>
<dbReference type="Pfam" id="PF14897">
    <property type="entry name" value="EpsG"/>
    <property type="match status" value="1"/>
</dbReference>
<organism evidence="2 3">
    <name type="scientific">Segatella copri</name>
    <dbReference type="NCBI Taxonomy" id="165179"/>
    <lineage>
        <taxon>Bacteria</taxon>
        <taxon>Pseudomonadati</taxon>
        <taxon>Bacteroidota</taxon>
        <taxon>Bacteroidia</taxon>
        <taxon>Bacteroidales</taxon>
        <taxon>Prevotellaceae</taxon>
        <taxon>Segatella</taxon>
    </lineage>
</organism>
<keyword evidence="1" id="KW-1133">Transmembrane helix</keyword>
<feature type="transmembrane region" description="Helical" evidence="1">
    <location>
        <begin position="240"/>
        <end position="261"/>
    </location>
</feature>
<comment type="caution">
    <text evidence="2">The sequence shown here is derived from an EMBL/GenBank/DDBJ whole genome shotgun (WGS) entry which is preliminary data.</text>
</comment>
<dbReference type="Proteomes" id="UP000423156">
    <property type="component" value="Unassembled WGS sequence"/>
</dbReference>
<keyword evidence="1" id="KW-0812">Transmembrane</keyword>
<feature type="transmembrane region" description="Helical" evidence="1">
    <location>
        <begin position="298"/>
        <end position="314"/>
    </location>
</feature>
<dbReference type="RefSeq" id="WP_153093014.1">
    <property type="nucleotide sequence ID" value="NZ_VZBX01000139.1"/>
</dbReference>